<reference evidence="3 4" key="1">
    <citation type="journal article" date="2018" name="Nat. Biotechnol.">
        <title>A standardized bacterial taxonomy based on genome phylogeny substantially revises the tree of life.</title>
        <authorList>
            <person name="Parks D.H."/>
            <person name="Chuvochina M."/>
            <person name="Waite D.W."/>
            <person name="Rinke C."/>
            <person name="Skarshewski A."/>
            <person name="Chaumeil P.A."/>
            <person name="Hugenholtz P."/>
        </authorList>
    </citation>
    <scope>NUCLEOTIDE SEQUENCE [LARGE SCALE GENOMIC DNA]</scope>
    <source>
        <strain evidence="3">UBA10227</strain>
    </source>
</reference>
<feature type="signal peptide" evidence="1">
    <location>
        <begin position="1"/>
        <end position="19"/>
    </location>
</feature>
<evidence type="ECO:0000256" key="1">
    <source>
        <dbReference type="SAM" id="SignalP"/>
    </source>
</evidence>
<evidence type="ECO:0000259" key="2">
    <source>
        <dbReference type="Pfam" id="PF14534"/>
    </source>
</evidence>
<feature type="domain" description="DUF4440" evidence="2">
    <location>
        <begin position="37"/>
        <end position="138"/>
    </location>
</feature>
<keyword evidence="1" id="KW-0732">Signal</keyword>
<proteinExistence type="predicted"/>
<dbReference type="Proteomes" id="UP000263268">
    <property type="component" value="Unassembled WGS sequence"/>
</dbReference>
<organism evidence="3 4">
    <name type="scientific">Xanthomarina gelatinilytica</name>
    <dbReference type="NCBI Taxonomy" id="1137281"/>
    <lineage>
        <taxon>Bacteria</taxon>
        <taxon>Pseudomonadati</taxon>
        <taxon>Bacteroidota</taxon>
        <taxon>Flavobacteriia</taxon>
        <taxon>Flavobacteriales</taxon>
        <taxon>Flavobacteriaceae</taxon>
        <taxon>Xanthomarina</taxon>
    </lineage>
</organism>
<evidence type="ECO:0000313" key="3">
    <source>
        <dbReference type="EMBL" id="HCY81685.1"/>
    </source>
</evidence>
<dbReference type="InterPro" id="IPR027843">
    <property type="entry name" value="DUF4440"/>
</dbReference>
<gene>
    <name evidence="3" type="ORF">DHV22_08805</name>
</gene>
<name>A0A3D6BUH6_9FLAO</name>
<dbReference type="AlphaFoldDB" id="A0A3D6BUH6"/>
<dbReference type="InterPro" id="IPR032710">
    <property type="entry name" value="NTF2-like_dom_sf"/>
</dbReference>
<dbReference type="Gene3D" id="3.10.450.50">
    <property type="match status" value="1"/>
</dbReference>
<evidence type="ECO:0000313" key="4">
    <source>
        <dbReference type="Proteomes" id="UP000263268"/>
    </source>
</evidence>
<feature type="chain" id="PRO_5017730216" evidence="1">
    <location>
        <begin position="20"/>
        <end position="144"/>
    </location>
</feature>
<dbReference type="RefSeq" id="WP_417853857.1">
    <property type="nucleotide sequence ID" value="NZ_JBLXGW010000001.1"/>
</dbReference>
<accession>A0A3D6BUH6</accession>
<protein>
    <submittedName>
        <fullName evidence="3">DUF4440 domain-containing protein</fullName>
    </submittedName>
</protein>
<comment type="caution">
    <text evidence="3">The sequence shown here is derived from an EMBL/GenBank/DDBJ whole genome shotgun (WGS) entry which is preliminary data.</text>
</comment>
<dbReference type="Pfam" id="PF14534">
    <property type="entry name" value="DUF4440"/>
    <property type="match status" value="1"/>
</dbReference>
<dbReference type="EMBL" id="DPRK01000138">
    <property type="protein sequence ID" value="HCY81685.1"/>
    <property type="molecule type" value="Genomic_DNA"/>
</dbReference>
<sequence>MKKVLVLTLFMFSVFGMMAQSSKNSEKEAILNVMKLQEKAWNKHDLEGYMEGYWKNDSLKFYGRSGLTKGWQNTLNNYKKGYPTQAESGILNFVIKDISRIESHTYWVMGEYHLTRDAGDAKGVFMVIFKKIEGEWRIIADMSC</sequence>
<dbReference type="SUPFAM" id="SSF54427">
    <property type="entry name" value="NTF2-like"/>
    <property type="match status" value="1"/>
</dbReference>